<dbReference type="PROSITE" id="PS51257">
    <property type="entry name" value="PROKAR_LIPOPROTEIN"/>
    <property type="match status" value="1"/>
</dbReference>
<reference evidence="1 2" key="1">
    <citation type="submission" date="2012-05" db="EMBL/GenBank/DDBJ databases">
        <authorList>
            <person name="Weinstock G."/>
            <person name="Sodergren E."/>
            <person name="Lobos E.A."/>
            <person name="Fulton L."/>
            <person name="Fulton R."/>
            <person name="Courtney L."/>
            <person name="Fronick C."/>
            <person name="O'Laughlin M."/>
            <person name="Godfrey J."/>
            <person name="Wilson R.M."/>
            <person name="Miner T."/>
            <person name="Farmer C."/>
            <person name="Delehaunty K."/>
            <person name="Cordes M."/>
            <person name="Minx P."/>
            <person name="Tomlinson C."/>
            <person name="Chen J."/>
            <person name="Wollam A."/>
            <person name="Pepin K.H."/>
            <person name="Bhonagiri V."/>
            <person name="Zhang X."/>
            <person name="Suruliraj S."/>
            <person name="Warren W."/>
            <person name="Mitreva M."/>
            <person name="Mardis E.R."/>
            <person name="Wilson R.K."/>
        </authorList>
    </citation>
    <scope>NUCLEOTIDE SEQUENCE [LARGE SCALE GENOMIC DNA]</scope>
    <source>
        <strain evidence="1 2">F0055</strain>
    </source>
</reference>
<name>L1N547_9BACT</name>
<dbReference type="OrthoDB" id="1080331at2"/>
<dbReference type="AlphaFoldDB" id="L1N547"/>
<dbReference type="Proteomes" id="UP000010433">
    <property type="component" value="Unassembled WGS sequence"/>
</dbReference>
<sequence>MNIKSLKKITFISIFIISSSCAEESPQLDAYLYRVFDNYPCCKVKDNCQKLYYNRYIQLQYVLKNETSDTLFLPINIVNGYNSYNSSVKIRKGNHIYNIILDQTLSRRKNDSKLAKGKSTIITITLFQDALNTIGIKAHDSPMEIADKINFIFCYNRKDNSHLKVPHILFHNKNNQDWIDLSRIRKEFEPNWTIYYDDINRVFYCFLKPETKIHPIKIDNSYTYE</sequence>
<dbReference type="PATRIC" id="fig|1127699.3.peg.1864"/>
<evidence type="ECO:0000313" key="1">
    <source>
        <dbReference type="EMBL" id="EKX98291.1"/>
    </source>
</evidence>
<dbReference type="STRING" id="1127699.HMPREF9151_02034"/>
<evidence type="ECO:0000313" key="2">
    <source>
        <dbReference type="Proteomes" id="UP000010433"/>
    </source>
</evidence>
<dbReference type="HOGENOM" id="CLU_1249710_0_0_10"/>
<dbReference type="EMBL" id="AMEP01000118">
    <property type="protein sequence ID" value="EKX98291.1"/>
    <property type="molecule type" value="Genomic_DNA"/>
</dbReference>
<gene>
    <name evidence="1" type="ORF">HMPREF9151_02034</name>
</gene>
<keyword evidence="2" id="KW-1185">Reference proteome</keyword>
<comment type="caution">
    <text evidence="1">The sequence shown here is derived from an EMBL/GenBank/DDBJ whole genome shotgun (WGS) entry which is preliminary data.</text>
</comment>
<organism evidence="1 2">
    <name type="scientific">Hoylesella saccharolytica F0055</name>
    <dbReference type="NCBI Taxonomy" id="1127699"/>
    <lineage>
        <taxon>Bacteria</taxon>
        <taxon>Pseudomonadati</taxon>
        <taxon>Bacteroidota</taxon>
        <taxon>Bacteroidia</taxon>
        <taxon>Bacteroidales</taxon>
        <taxon>Prevotellaceae</taxon>
        <taxon>Hoylesella</taxon>
    </lineage>
</organism>
<proteinExistence type="predicted"/>
<evidence type="ECO:0008006" key="3">
    <source>
        <dbReference type="Google" id="ProtNLM"/>
    </source>
</evidence>
<dbReference type="RefSeq" id="WP_009163337.1">
    <property type="nucleotide sequence ID" value="NZ_KB291011.1"/>
</dbReference>
<protein>
    <recommendedName>
        <fullName evidence="3">Lipoprotein</fullName>
    </recommendedName>
</protein>
<accession>L1N547</accession>